<evidence type="ECO:0000313" key="1">
    <source>
        <dbReference type="EMBL" id="AZI19433.1"/>
    </source>
</evidence>
<protein>
    <submittedName>
        <fullName evidence="1">Uncharacterized protein</fullName>
    </submittedName>
</protein>
<dbReference type="Proteomes" id="UP000282297">
    <property type="component" value="Chromosome"/>
</dbReference>
<sequence length="186" mass="21641">MNLENFQNHIDAYKAHDQILDAADYLIRSLGLDHQNFAGFGFRPEHSATSILLTAEGEIGARQTVKIPKNLFDFDLSLVLNMMAHEMLHVRQKAPESLVEDKNEREWQAYTEMLFHKVFPHIPDAPDFNRKQFAQKALEYYRRMGEGSELQQKYAEEKIKVEQLLDEILIRRGEKQLQSPPSENIS</sequence>
<name>A0A3G8WFX3_9FLAO</name>
<gene>
    <name evidence="1" type="ORF">EIH08_00685</name>
</gene>
<evidence type="ECO:0000313" key="2">
    <source>
        <dbReference type="Proteomes" id="UP000282297"/>
    </source>
</evidence>
<reference evidence="2" key="1">
    <citation type="submission" date="2018-11" db="EMBL/GenBank/DDBJ databases">
        <title>Proposal to divide the Flavobacteriaceae and reorganize its genera based on Amino Acid Identity values calculated from whole genome sequences.</title>
        <authorList>
            <person name="Nicholson A.C."/>
            <person name="Gulvik C.A."/>
            <person name="Whitney A.M."/>
            <person name="Humrighouse B.W."/>
            <person name="Bell M."/>
            <person name="Holmes B."/>
            <person name="Steigerwalt A.B."/>
            <person name="Villarma A."/>
            <person name="Sheth M."/>
            <person name="Batra D."/>
            <person name="Pryor J."/>
            <person name="Bernardet J.-F."/>
            <person name="Hugo C."/>
            <person name="Kampfer P."/>
            <person name="Newman J.D."/>
            <person name="McQuiston J.R."/>
        </authorList>
    </citation>
    <scope>NUCLEOTIDE SEQUENCE [LARGE SCALE GENOMIC DNA]</scope>
    <source>
        <strain evidence="2">H4753</strain>
    </source>
</reference>
<dbReference type="RefSeq" id="WP_124783715.1">
    <property type="nucleotide sequence ID" value="NZ_CP034171.1"/>
</dbReference>
<accession>A0A3G8WFX3</accession>
<organism evidence="1 2">
    <name type="scientific">Chryseobacterium taklimakanense</name>
    <dbReference type="NCBI Taxonomy" id="536441"/>
    <lineage>
        <taxon>Bacteria</taxon>
        <taxon>Pseudomonadati</taxon>
        <taxon>Bacteroidota</taxon>
        <taxon>Flavobacteriia</taxon>
        <taxon>Flavobacteriales</taxon>
        <taxon>Weeksellaceae</taxon>
        <taxon>Chryseobacterium group</taxon>
        <taxon>Chryseobacterium</taxon>
    </lineage>
</organism>
<dbReference type="AlphaFoldDB" id="A0A3G8WFX3"/>
<proteinExistence type="predicted"/>
<dbReference type="EMBL" id="CP034171">
    <property type="protein sequence ID" value="AZI19433.1"/>
    <property type="molecule type" value="Genomic_DNA"/>
</dbReference>